<evidence type="ECO:0000313" key="1">
    <source>
        <dbReference type="EMBL" id="KAI5678577.1"/>
    </source>
</evidence>
<gene>
    <name evidence="1" type="ORF">M9H77_09527</name>
</gene>
<dbReference type="Proteomes" id="UP001060085">
    <property type="component" value="Linkage Group LG02"/>
</dbReference>
<dbReference type="EMBL" id="CM044702">
    <property type="protein sequence ID" value="KAI5678577.1"/>
    <property type="molecule type" value="Genomic_DNA"/>
</dbReference>
<reference evidence="2" key="1">
    <citation type="journal article" date="2023" name="Nat. Plants">
        <title>Single-cell RNA sequencing provides a high-resolution roadmap for understanding the multicellular compartmentation of specialized metabolism.</title>
        <authorList>
            <person name="Sun S."/>
            <person name="Shen X."/>
            <person name="Li Y."/>
            <person name="Li Y."/>
            <person name="Wang S."/>
            <person name="Li R."/>
            <person name="Zhang H."/>
            <person name="Shen G."/>
            <person name="Guo B."/>
            <person name="Wei J."/>
            <person name="Xu J."/>
            <person name="St-Pierre B."/>
            <person name="Chen S."/>
            <person name="Sun C."/>
        </authorList>
    </citation>
    <scope>NUCLEOTIDE SEQUENCE [LARGE SCALE GENOMIC DNA]</scope>
</reference>
<keyword evidence="2" id="KW-1185">Reference proteome</keyword>
<organism evidence="1 2">
    <name type="scientific">Catharanthus roseus</name>
    <name type="common">Madagascar periwinkle</name>
    <name type="synonym">Vinca rosea</name>
    <dbReference type="NCBI Taxonomy" id="4058"/>
    <lineage>
        <taxon>Eukaryota</taxon>
        <taxon>Viridiplantae</taxon>
        <taxon>Streptophyta</taxon>
        <taxon>Embryophyta</taxon>
        <taxon>Tracheophyta</taxon>
        <taxon>Spermatophyta</taxon>
        <taxon>Magnoliopsida</taxon>
        <taxon>eudicotyledons</taxon>
        <taxon>Gunneridae</taxon>
        <taxon>Pentapetalae</taxon>
        <taxon>asterids</taxon>
        <taxon>lamiids</taxon>
        <taxon>Gentianales</taxon>
        <taxon>Apocynaceae</taxon>
        <taxon>Rauvolfioideae</taxon>
        <taxon>Vinceae</taxon>
        <taxon>Catharanthinae</taxon>
        <taxon>Catharanthus</taxon>
    </lineage>
</organism>
<protein>
    <submittedName>
        <fullName evidence="1">Uncharacterized protein</fullName>
    </submittedName>
</protein>
<proteinExistence type="predicted"/>
<comment type="caution">
    <text evidence="1">The sequence shown here is derived from an EMBL/GenBank/DDBJ whole genome shotgun (WGS) entry which is preliminary data.</text>
</comment>
<sequence length="437" mass="49928">MNRVESEHSVSKMFLQTCDIDNIFRKIDYKIESHISNIKVVLESHLALKIIKEELIRAMTIMSDLENLYGHWLRSSQVHGVASCCPRNLTSCLAVKSRETVNFSNGHDVMNNKGVGKENNEDAGANGNVKASTLKRMNLWILCILAQSLPGKAPKLEADYIRAHLDKTLATTHFLYIFPTCSVMTTSGNFLSSSLDSRSSFLWCNLLEGRNFLSLSLRHRISNGLSTNISHDKWIPALKKLTLSPYHSSRGPERMVSKLIDYNQCCWREDKIQFLFLHHEAEAILNIPLNPAWPEDQLLKSGYKIGMEFMNNNASGQGTSSTEAEGKIWNLIHNLQVQPKIRMFLWRATSDILSTRRNLFKRRPYKSVACVYCGHTVEDDRHALFNCKFSQKVWTHLPKCHKWNLLPSTSFEDLIYSIVIEHSIEELALFGTTAWLI</sequence>
<name>A0ACC0C0U9_CATRO</name>
<evidence type="ECO:0000313" key="2">
    <source>
        <dbReference type="Proteomes" id="UP001060085"/>
    </source>
</evidence>
<accession>A0ACC0C0U9</accession>